<protein>
    <submittedName>
        <fullName evidence="1">Uncharacterized protein</fullName>
    </submittedName>
</protein>
<organism evidence="1">
    <name type="scientific">Salmonella phage vB_SEnST11_KE04</name>
    <dbReference type="NCBI Taxonomy" id="3161162"/>
    <lineage>
        <taxon>Viruses</taxon>
        <taxon>Duplodnaviria</taxon>
        <taxon>Heunggongvirae</taxon>
        <taxon>Uroviricota</taxon>
        <taxon>Caudoviricetes</taxon>
        <taxon>Sarkviridae</taxon>
        <taxon>Guernseyvirinae</taxon>
        <taxon>Jerseyvirus</taxon>
    </lineage>
</organism>
<name>A0AAU8GDE4_9CAUD</name>
<evidence type="ECO:0000313" key="1">
    <source>
        <dbReference type="EMBL" id="XCH39427.1"/>
    </source>
</evidence>
<dbReference type="EMBL" id="PP856710">
    <property type="protein sequence ID" value="XCH39427.1"/>
    <property type="molecule type" value="Genomic_DNA"/>
</dbReference>
<reference evidence="1" key="1">
    <citation type="submission" date="2024-05" db="EMBL/GenBank/DDBJ databases">
        <authorList>
            <person name="Mugo M.M."/>
            <person name="Musyoki A.M."/>
            <person name="Makumi A.M."/>
            <person name="Mutai I."/>
            <person name="Drechsel O."/>
            <person name="Kering K.K."/>
            <person name="Muturi P."/>
            <person name="Mbae C.K."/>
            <person name="Kariuki S.M."/>
        </authorList>
    </citation>
    <scope>NUCLEOTIDE SEQUENCE</scope>
</reference>
<accession>A0AAU8GDE4</accession>
<sequence length="30" mass="3289">MGYASAFLFFSLVPRQVSACRKASALIPEK</sequence>
<gene>
    <name evidence="1" type="ORF">DYMACODC_CDS0039</name>
</gene>
<proteinExistence type="predicted"/>